<feature type="domain" description="FAS1" evidence="1">
    <location>
        <begin position="140"/>
        <end position="297"/>
    </location>
</feature>
<proteinExistence type="predicted"/>
<evidence type="ECO:0000313" key="3">
    <source>
        <dbReference type="Proteomes" id="UP000612055"/>
    </source>
</evidence>
<sequence>MQSALSQAGLAQRFNQSDLNITFFLPTNTAFFTMAATLGISITDLARYPDAAYTTLSFHQVPFAFRIADLAARATAPNASASFPTTKGASDTITVYISPNASPLTARLKGASTTAGITEADVPVGAGFANVINNVLVPWYESMQQALDMIPELASTRDYLRATGLMDAVNATNVTLFAPTNAAWQGIAAELGLSLNGTGPNDTRSADILRQHLLTGQRVLLDSMFPPPGNTTASAANGKNLTYTFNSTSGSFVLMTPQWRGLNARGTPDGTFATINTSVVRIRIGSDSYLYLLNGVLVPAYDTIWDVIRTRPDLTSAAYAMQTISQVPALSNASAAISVFVPTNSAFDKFAASLNLSSTLDLARYSNTLYIALVYHILPQAVRISMLANDANATQTVTKLDTRMTASAPQLYSQMSVTTAAATPAALAARIGSTSATAQLVAADIPAGAGYVQVIDTVLQYWYDNMEQALNTIPTLSVLRDAIVNAGLMAEVNQPNVTLLAPANIAFVGADQSLGWTPTSGDAASQDTLRYHLLPIKVLLEPSLPFNPSTFTAANGKALTLSGTGTSAPYYATSFLYGGATLSDTNLPSDGTAARINVWSIPIGISPHAYLNILLQMLVPTYTSIAQYITKDPSTFGLLVELMRSEGSVYNTLQDARVSNTLLATNNKGLNDFTLSRGVTLTSPHPHTPNSPPPPSRFRPYLTQGLNDFALSLSVTNASLVLASQSAKNAVLRNAVMVGSVNATTLNVDATWDTRLGPRTLRTDRSSGQLQFVADQTKASLATPNNVAILYGRSYVHAITNVLVPASVDLKQPGGAADVAPSALATALALLGALALARLAD</sequence>
<dbReference type="PROSITE" id="PS50213">
    <property type="entry name" value="FAS1"/>
    <property type="match status" value="4"/>
</dbReference>
<dbReference type="InterPro" id="IPR050904">
    <property type="entry name" value="Adhesion/Biosynth-related"/>
</dbReference>
<dbReference type="Gene3D" id="2.30.180.10">
    <property type="entry name" value="FAS1 domain"/>
    <property type="match status" value="4"/>
</dbReference>
<dbReference type="AlphaFoldDB" id="A0A836BXV6"/>
<dbReference type="OrthoDB" id="286301at2759"/>
<evidence type="ECO:0000313" key="2">
    <source>
        <dbReference type="EMBL" id="KAG2492940.1"/>
    </source>
</evidence>
<dbReference type="InterPro" id="IPR000782">
    <property type="entry name" value="FAS1_domain"/>
</dbReference>
<feature type="domain" description="FAS1" evidence="1">
    <location>
        <begin position="301"/>
        <end position="459"/>
    </location>
</feature>
<feature type="domain" description="FAS1" evidence="1">
    <location>
        <begin position="463"/>
        <end position="601"/>
    </location>
</feature>
<dbReference type="PANTHER" id="PTHR10900">
    <property type="entry name" value="PERIOSTIN-RELATED"/>
    <property type="match status" value="1"/>
</dbReference>
<dbReference type="SMART" id="SM00554">
    <property type="entry name" value="FAS1"/>
    <property type="match status" value="3"/>
</dbReference>
<gene>
    <name evidence="2" type="ORF">HYH03_008848</name>
</gene>
<comment type="caution">
    <text evidence="2">The sequence shown here is derived from an EMBL/GenBank/DDBJ whole genome shotgun (WGS) entry which is preliminary data.</text>
</comment>
<protein>
    <recommendedName>
        <fullName evidence="1">FAS1 domain-containing protein</fullName>
    </recommendedName>
</protein>
<dbReference type="Proteomes" id="UP000612055">
    <property type="component" value="Unassembled WGS sequence"/>
</dbReference>
<reference evidence="2" key="1">
    <citation type="journal article" date="2020" name="bioRxiv">
        <title>Comparative genomics of Chlamydomonas.</title>
        <authorList>
            <person name="Craig R.J."/>
            <person name="Hasan A.R."/>
            <person name="Ness R.W."/>
            <person name="Keightley P.D."/>
        </authorList>
    </citation>
    <scope>NUCLEOTIDE SEQUENCE</scope>
    <source>
        <strain evidence="2">CCAP 11/70</strain>
    </source>
</reference>
<accession>A0A836BXV6</accession>
<keyword evidence="3" id="KW-1185">Reference proteome</keyword>
<name>A0A836BXV6_9CHLO</name>
<feature type="domain" description="FAS1" evidence="1">
    <location>
        <begin position="1"/>
        <end position="136"/>
    </location>
</feature>
<dbReference type="Pfam" id="PF02469">
    <property type="entry name" value="Fasciclin"/>
    <property type="match status" value="4"/>
</dbReference>
<dbReference type="PANTHER" id="PTHR10900:SF77">
    <property type="entry name" value="FI19380P1"/>
    <property type="match status" value="1"/>
</dbReference>
<organism evidence="2 3">
    <name type="scientific">Edaphochlamys debaryana</name>
    <dbReference type="NCBI Taxonomy" id="47281"/>
    <lineage>
        <taxon>Eukaryota</taxon>
        <taxon>Viridiplantae</taxon>
        <taxon>Chlorophyta</taxon>
        <taxon>core chlorophytes</taxon>
        <taxon>Chlorophyceae</taxon>
        <taxon>CS clade</taxon>
        <taxon>Chlamydomonadales</taxon>
        <taxon>Chlamydomonadales incertae sedis</taxon>
        <taxon>Edaphochlamys</taxon>
    </lineage>
</organism>
<dbReference type="SUPFAM" id="SSF82153">
    <property type="entry name" value="FAS1 domain"/>
    <property type="match status" value="4"/>
</dbReference>
<dbReference type="GO" id="GO:0005615">
    <property type="term" value="C:extracellular space"/>
    <property type="evidence" value="ECO:0007669"/>
    <property type="project" value="TreeGrafter"/>
</dbReference>
<dbReference type="InterPro" id="IPR036378">
    <property type="entry name" value="FAS1_dom_sf"/>
</dbReference>
<evidence type="ECO:0000259" key="1">
    <source>
        <dbReference type="PROSITE" id="PS50213"/>
    </source>
</evidence>
<dbReference type="EMBL" id="JAEHOE010000041">
    <property type="protein sequence ID" value="KAG2492940.1"/>
    <property type="molecule type" value="Genomic_DNA"/>
</dbReference>